<evidence type="ECO:0000313" key="2">
    <source>
        <dbReference type="EMBL" id="EMF53534.1"/>
    </source>
</evidence>
<protein>
    <submittedName>
        <fullName evidence="2">Uncharacterized protein</fullName>
    </submittedName>
</protein>
<accession>M3FN55</accession>
<reference evidence="3" key="1">
    <citation type="journal article" date="2013" name="Genome Announc.">
        <title>Draft Genome Sequence of Streptomyces bottropensis ATCC 25435, a Bottromycin-Producing Actinomycete.</title>
        <authorList>
            <person name="Zhang H."/>
            <person name="Zhou W."/>
            <person name="Zhuang Y."/>
            <person name="Liang X."/>
            <person name="Liu T."/>
        </authorList>
    </citation>
    <scope>NUCLEOTIDE SEQUENCE [LARGE SCALE GENOMIC DNA]</scope>
    <source>
        <strain evidence="3">ATCC 25435</strain>
    </source>
</reference>
<evidence type="ECO:0000256" key="1">
    <source>
        <dbReference type="SAM" id="MobiDB-lite"/>
    </source>
</evidence>
<dbReference type="AlphaFoldDB" id="M3FN55"/>
<sequence>MPAAVLHKTSRGRPTARREEDLDGEAGGAAWQRCYGSGTRVTPRSREIQGDPSPRGHDPFTGSCCGCSTWVQMTGSAL</sequence>
<evidence type="ECO:0000313" key="3">
    <source>
        <dbReference type="Proteomes" id="UP000030760"/>
    </source>
</evidence>
<dbReference type="Proteomes" id="UP000030760">
    <property type="component" value="Unassembled WGS sequence"/>
</dbReference>
<dbReference type="EMBL" id="KB405089">
    <property type="protein sequence ID" value="EMF53534.1"/>
    <property type="molecule type" value="Genomic_DNA"/>
</dbReference>
<feature type="region of interest" description="Disordered" evidence="1">
    <location>
        <begin position="1"/>
        <end position="62"/>
    </location>
</feature>
<name>M3FN55_9ACTN</name>
<organism evidence="2 3">
    <name type="scientific">Streptomyces bottropensis ATCC 25435</name>
    <dbReference type="NCBI Taxonomy" id="1054862"/>
    <lineage>
        <taxon>Bacteria</taxon>
        <taxon>Bacillati</taxon>
        <taxon>Actinomycetota</taxon>
        <taxon>Actinomycetes</taxon>
        <taxon>Kitasatosporales</taxon>
        <taxon>Streptomycetaceae</taxon>
        <taxon>Streptomyces</taxon>
    </lineage>
</organism>
<gene>
    <name evidence="2" type="ORF">SBD_5078</name>
</gene>
<proteinExistence type="predicted"/>
<feature type="compositionally biased region" description="Basic and acidic residues" evidence="1">
    <location>
        <begin position="44"/>
        <end position="58"/>
    </location>
</feature>